<dbReference type="RefSeq" id="WP_085129907.1">
    <property type="nucleotide sequence ID" value="NZ_LQOT01000069.1"/>
</dbReference>
<accession>A0A1X1T9A6</accession>
<evidence type="ECO:0000313" key="4">
    <source>
        <dbReference type="EMBL" id="ORV41132.1"/>
    </source>
</evidence>
<dbReference type="STRING" id="188915.AWC02_17050"/>
<gene>
    <name evidence="4" type="ORF">AWC02_17050</name>
</gene>
<feature type="domain" description="Mce/MlaD" evidence="2">
    <location>
        <begin position="33"/>
        <end position="107"/>
    </location>
</feature>
<proteinExistence type="predicted"/>
<dbReference type="InterPro" id="IPR024516">
    <property type="entry name" value="Mce_C"/>
</dbReference>
<dbReference type="GO" id="GO:0005576">
    <property type="term" value="C:extracellular region"/>
    <property type="evidence" value="ECO:0007669"/>
    <property type="project" value="TreeGrafter"/>
</dbReference>
<dbReference type="InterPro" id="IPR005693">
    <property type="entry name" value="Mce"/>
</dbReference>
<dbReference type="Pfam" id="PF02470">
    <property type="entry name" value="MlaD"/>
    <property type="match status" value="1"/>
</dbReference>
<dbReference type="Pfam" id="PF11887">
    <property type="entry name" value="Mce4_CUP1"/>
    <property type="match status" value="1"/>
</dbReference>
<feature type="region of interest" description="Disordered" evidence="1">
    <location>
        <begin position="447"/>
        <end position="485"/>
    </location>
</feature>
<dbReference type="AlphaFoldDB" id="A0A1X1T9A6"/>
<dbReference type="EMBL" id="LQOT01000069">
    <property type="protein sequence ID" value="ORV41132.1"/>
    <property type="molecule type" value="Genomic_DNA"/>
</dbReference>
<keyword evidence="5" id="KW-1185">Reference proteome</keyword>
<dbReference type="Proteomes" id="UP000193465">
    <property type="component" value="Unassembled WGS sequence"/>
</dbReference>
<evidence type="ECO:0000313" key="5">
    <source>
        <dbReference type="Proteomes" id="UP000193465"/>
    </source>
</evidence>
<organism evidence="4 5">
    <name type="scientific">Mycolicibacter engbaekii</name>
    <dbReference type="NCBI Taxonomy" id="188915"/>
    <lineage>
        <taxon>Bacteria</taxon>
        <taxon>Bacillati</taxon>
        <taxon>Actinomycetota</taxon>
        <taxon>Actinomycetes</taxon>
        <taxon>Mycobacteriales</taxon>
        <taxon>Mycobacteriaceae</taxon>
        <taxon>Mycolicibacter</taxon>
    </lineage>
</organism>
<evidence type="ECO:0000256" key="1">
    <source>
        <dbReference type="SAM" id="MobiDB-lite"/>
    </source>
</evidence>
<dbReference type="NCBIfam" id="TIGR00996">
    <property type="entry name" value="Mtu_fam_mce"/>
    <property type="match status" value="1"/>
</dbReference>
<feature type="domain" description="Mammalian cell entry C-terminal" evidence="3">
    <location>
        <begin position="116"/>
        <end position="311"/>
    </location>
</feature>
<dbReference type="PANTHER" id="PTHR33371:SF4">
    <property type="entry name" value="INTERMEMBRANE PHOSPHOLIPID TRANSPORT SYSTEM BINDING PROTEIN MLAD"/>
    <property type="match status" value="1"/>
</dbReference>
<dbReference type="PANTHER" id="PTHR33371">
    <property type="entry name" value="INTERMEMBRANE PHOSPHOLIPID TRANSPORT SYSTEM BINDING PROTEIN MLAD-RELATED"/>
    <property type="match status" value="1"/>
</dbReference>
<comment type="caution">
    <text evidence="4">The sequence shown here is derived from an EMBL/GenBank/DDBJ whole genome shotgun (WGS) entry which is preliminary data.</text>
</comment>
<protein>
    <submittedName>
        <fullName evidence="4">Mammalian cell entry protein</fullName>
    </submittedName>
</protein>
<sequence length="485" mass="50234">MKKPNPRHVAAGALLAVLAIAALTVIGQAVLKPTTITAYFSSATAIYPGDEVKVAGVKVGTIDRIEPQGTQAKLTLRVDRKVPIPADVKAVIVAPNLVAARFVQLTPAYHRGDGPTIADGAQIPRERTAVPVEWDEVKTQLNRLATELGPQSGVSGTSASRFIESTANAMAGNGEKLRQTLSQLSGVARIFAEGSGNIVDIISGLQTFVTALRDSDQQIVAFESRLATLTSVVNDSRSSLDAALNDFSVALDTVRDFVAGTRAETAEAVHGLADVTQTLAEAKDAIRNILHVTPNAVANTLNMYNVTSGTPVGSFAFVNFSNPVQAICAMIGGISNATSAETGKLCSQYLGPALRLLNFNALPFPVHPVLAKSASPDKLIYTDPALMPGNQQPATTLPEQEPPISAYTGLRGDVAPPPGWENPALPRGSYVPNGLPAIPTPPVYVGAPAPSPTTADGMLLPSGPATPAGEPGPPPADGTEGVPAP</sequence>
<dbReference type="InterPro" id="IPR052336">
    <property type="entry name" value="MlaD_Phospholipid_Transporter"/>
</dbReference>
<evidence type="ECO:0000259" key="2">
    <source>
        <dbReference type="Pfam" id="PF02470"/>
    </source>
</evidence>
<dbReference type="InterPro" id="IPR003399">
    <property type="entry name" value="Mce/MlaD"/>
</dbReference>
<reference evidence="4 5" key="1">
    <citation type="submission" date="2016-01" db="EMBL/GenBank/DDBJ databases">
        <title>The new phylogeny of the genus Mycobacterium.</title>
        <authorList>
            <person name="Tarcisio F."/>
            <person name="Conor M."/>
            <person name="Antonella G."/>
            <person name="Elisabetta G."/>
            <person name="Giulia F.S."/>
            <person name="Sara T."/>
            <person name="Anna F."/>
            <person name="Clotilde B."/>
            <person name="Roberto B."/>
            <person name="Veronica D.S."/>
            <person name="Fabio R."/>
            <person name="Monica P."/>
            <person name="Olivier J."/>
            <person name="Enrico T."/>
            <person name="Nicola S."/>
        </authorList>
    </citation>
    <scope>NUCLEOTIDE SEQUENCE [LARGE SCALE GENOMIC DNA]</scope>
    <source>
        <strain evidence="4 5">ATCC 27353</strain>
    </source>
</reference>
<evidence type="ECO:0000259" key="3">
    <source>
        <dbReference type="Pfam" id="PF11887"/>
    </source>
</evidence>
<name>A0A1X1T9A6_9MYCO</name>